<dbReference type="PANTHER" id="PTHR27002:SF925">
    <property type="entry name" value="RECEPTOR-LIKE SERINE_THREONINE-PROTEIN KINASE"/>
    <property type="match status" value="1"/>
</dbReference>
<dbReference type="GO" id="GO:0045087">
    <property type="term" value="P:innate immune response"/>
    <property type="evidence" value="ECO:0007669"/>
    <property type="project" value="UniProtKB-ARBA"/>
</dbReference>
<dbReference type="SMART" id="SM00220">
    <property type="entry name" value="S_TKc"/>
    <property type="match status" value="1"/>
</dbReference>
<feature type="signal peptide" evidence="19">
    <location>
        <begin position="1"/>
        <end position="30"/>
    </location>
</feature>
<dbReference type="SUPFAM" id="SSF51110">
    <property type="entry name" value="alpha-D-mannose-specific plant lectins"/>
    <property type="match status" value="1"/>
</dbReference>
<evidence type="ECO:0000256" key="13">
    <source>
        <dbReference type="ARBA" id="ARBA00023157"/>
    </source>
</evidence>
<evidence type="ECO:0000256" key="10">
    <source>
        <dbReference type="ARBA" id="ARBA00022840"/>
    </source>
</evidence>
<keyword evidence="9 23" id="KW-0418">Kinase</keyword>
<evidence type="ECO:0000256" key="12">
    <source>
        <dbReference type="ARBA" id="ARBA00023136"/>
    </source>
</evidence>
<keyword evidence="7 23" id="KW-0430">Lectin</keyword>
<feature type="domain" description="Apple" evidence="22">
    <location>
        <begin position="313"/>
        <end position="380"/>
    </location>
</feature>
<dbReference type="Proteomes" id="UP000585474">
    <property type="component" value="Unassembled WGS sequence"/>
</dbReference>
<keyword evidence="5 18" id="KW-0812">Transmembrane</keyword>
<evidence type="ECO:0000256" key="5">
    <source>
        <dbReference type="ARBA" id="ARBA00022692"/>
    </source>
</evidence>
<evidence type="ECO:0000256" key="8">
    <source>
        <dbReference type="ARBA" id="ARBA00022741"/>
    </source>
</evidence>
<keyword evidence="15" id="KW-0325">Glycoprotein</keyword>
<reference evidence="24" key="1">
    <citation type="submission" date="2019-07" db="EMBL/GenBank/DDBJ databases">
        <title>De Novo Assembly of kiwifruit Actinidia rufa.</title>
        <authorList>
            <person name="Sugita-Konishi S."/>
            <person name="Sato K."/>
            <person name="Mori E."/>
            <person name="Abe Y."/>
            <person name="Kisaki G."/>
            <person name="Hamano K."/>
            <person name="Suezawa K."/>
            <person name="Otani M."/>
            <person name="Fukuda T."/>
            <person name="Manabe T."/>
            <person name="Gomi K."/>
            <person name="Tabuchi M."/>
            <person name="Akimitsu K."/>
            <person name="Kataoka I."/>
        </authorList>
    </citation>
    <scope>NUCLEOTIDE SEQUENCE [LARGE SCALE GENOMIC DNA]</scope>
    <source>
        <strain evidence="24">cv. Fuchu</strain>
    </source>
</reference>
<name>A0A7J0DRN4_9ERIC</name>
<feature type="coiled-coil region" evidence="16">
    <location>
        <begin position="1424"/>
        <end position="1451"/>
    </location>
</feature>
<keyword evidence="11 18" id="KW-1133">Transmembrane helix</keyword>
<evidence type="ECO:0000256" key="4">
    <source>
        <dbReference type="ARBA" id="ARBA00022679"/>
    </source>
</evidence>
<dbReference type="CDD" id="cd14066">
    <property type="entry name" value="STKc_IRAK"/>
    <property type="match status" value="1"/>
</dbReference>
<dbReference type="Pfam" id="PF08276">
    <property type="entry name" value="PAN_2"/>
    <property type="match status" value="1"/>
</dbReference>
<dbReference type="PROSITE" id="PS50927">
    <property type="entry name" value="BULB_LECTIN"/>
    <property type="match status" value="1"/>
</dbReference>
<evidence type="ECO:0000256" key="9">
    <source>
        <dbReference type="ARBA" id="ARBA00022777"/>
    </source>
</evidence>
<evidence type="ECO:0000256" key="6">
    <source>
        <dbReference type="ARBA" id="ARBA00022729"/>
    </source>
</evidence>
<organism evidence="23 24">
    <name type="scientific">Actinidia rufa</name>
    <dbReference type="NCBI Taxonomy" id="165716"/>
    <lineage>
        <taxon>Eukaryota</taxon>
        <taxon>Viridiplantae</taxon>
        <taxon>Streptophyta</taxon>
        <taxon>Embryophyta</taxon>
        <taxon>Tracheophyta</taxon>
        <taxon>Spermatophyta</taxon>
        <taxon>Magnoliopsida</taxon>
        <taxon>eudicotyledons</taxon>
        <taxon>Gunneridae</taxon>
        <taxon>Pentapetalae</taxon>
        <taxon>asterids</taxon>
        <taxon>Ericales</taxon>
        <taxon>Actinidiaceae</taxon>
        <taxon>Actinidia</taxon>
    </lineage>
</organism>
<dbReference type="GO" id="GO:0005886">
    <property type="term" value="C:plasma membrane"/>
    <property type="evidence" value="ECO:0007669"/>
    <property type="project" value="UniProtKB-SubCell"/>
</dbReference>
<accession>A0A7J0DRN4</accession>
<evidence type="ECO:0000256" key="18">
    <source>
        <dbReference type="SAM" id="Phobius"/>
    </source>
</evidence>
<feature type="domain" description="Bulb-type lectin" evidence="21">
    <location>
        <begin position="31"/>
        <end position="161"/>
    </location>
</feature>
<keyword evidence="6 19" id="KW-0732">Signal</keyword>
<dbReference type="InterPro" id="IPR008271">
    <property type="entry name" value="Ser/Thr_kinase_AS"/>
</dbReference>
<dbReference type="InterPro" id="IPR000719">
    <property type="entry name" value="Prot_kinase_dom"/>
</dbReference>
<feature type="region of interest" description="Disordered" evidence="17">
    <location>
        <begin position="1303"/>
        <end position="1362"/>
    </location>
</feature>
<dbReference type="InterPro" id="IPR001480">
    <property type="entry name" value="Bulb-type_lectin_dom"/>
</dbReference>
<keyword evidence="8" id="KW-0547">Nucleotide-binding</keyword>
<dbReference type="PANTHER" id="PTHR27002">
    <property type="entry name" value="RECEPTOR-LIKE SERINE/THREONINE-PROTEIN KINASE SD1-8"/>
    <property type="match status" value="1"/>
</dbReference>
<dbReference type="Gene3D" id="1.10.510.10">
    <property type="entry name" value="Transferase(Phosphotransferase) domain 1"/>
    <property type="match status" value="1"/>
</dbReference>
<feature type="chain" id="PRO_5029606850" evidence="19">
    <location>
        <begin position="31"/>
        <end position="1657"/>
    </location>
</feature>
<comment type="subcellular location">
    <subcellularLocation>
        <location evidence="1">Cell membrane</location>
        <topology evidence="1">Single-pass type I membrane protein</topology>
    </subcellularLocation>
</comment>
<feature type="domain" description="Protein kinase" evidence="20">
    <location>
        <begin position="517"/>
        <end position="794"/>
    </location>
</feature>
<dbReference type="GO" id="GO:0004674">
    <property type="term" value="F:protein serine/threonine kinase activity"/>
    <property type="evidence" value="ECO:0007669"/>
    <property type="project" value="UniProtKB-KW"/>
</dbReference>
<keyword evidence="3" id="KW-0723">Serine/threonine-protein kinase</keyword>
<evidence type="ECO:0000256" key="17">
    <source>
        <dbReference type="SAM" id="MobiDB-lite"/>
    </source>
</evidence>
<dbReference type="InterPro" id="IPR003609">
    <property type="entry name" value="Pan_app"/>
</dbReference>
<keyword evidence="13" id="KW-1015">Disulfide bond</keyword>
<dbReference type="EMBL" id="BJWL01000362">
    <property type="protein sequence ID" value="GFS40949.1"/>
    <property type="molecule type" value="Genomic_DNA"/>
</dbReference>
<dbReference type="InterPro" id="IPR036426">
    <property type="entry name" value="Bulb-type_lectin_dom_sf"/>
</dbReference>
<evidence type="ECO:0000259" key="20">
    <source>
        <dbReference type="PROSITE" id="PS50011"/>
    </source>
</evidence>
<dbReference type="PROSITE" id="PS50948">
    <property type="entry name" value="PAN"/>
    <property type="match status" value="1"/>
</dbReference>
<dbReference type="InterPro" id="IPR001245">
    <property type="entry name" value="Ser-Thr/Tyr_kinase_cat_dom"/>
</dbReference>
<feature type="region of interest" description="Disordered" evidence="17">
    <location>
        <begin position="1193"/>
        <end position="1212"/>
    </location>
</feature>
<dbReference type="InterPro" id="IPR011009">
    <property type="entry name" value="Kinase-like_dom_sf"/>
</dbReference>
<feature type="compositionally biased region" description="Low complexity" evidence="17">
    <location>
        <begin position="1199"/>
        <end position="1210"/>
    </location>
</feature>
<sequence>MARMRRTEYFKRILSCLVVFWFICVQGLHAADTLTVGQTMRDWQFLESPNKLFRLLFFSLKVPNLHYLGIQYGNDSFPWFSWEDQTKFVWVANRRNPLTDTSGILNITVDGNLVLTDSNGTFIIINARQPAISSNTSATLLNSGNLVLKSGEHILWQSFDYPSDTWLPGMKIGMFGLNTGQPQHRFVTSFASPHVPTPGAFTLGVDPNNTKQLVIWQRGVLYWRSGTWNGYNFSYFPDSEFNFSYFSSESHSYFTYTRNDNNLSSWIEMGSSGDIHIFEMSSNGWSFGPVDLCAADELEYRSAGCASIEPSNCKSGDAFNQIQGAMDSSYMSDNFSLGIADCKEICRRDCSCNAYGSSLSDGSGCKFSDGQKVDSYEMEVWYIRNGNVFATESLALAPSYPPMHEEYFRPTNMDQNDTHRKRPLWLMIGAPVVSVCILILVSLLGYLRWRNRNFAENSERSKAGFGQGIETLMHELGNGLAAIGDFSNAQMLEWSRTKDRELSLFSLSSIEIATDHFSAANMIGQGGFGPVYKGKLANGQDIAVKRLSRSSQQGLVEFKNEVILISKLQHRNLVRLLGCCTEGEERILIYEYLPNKSLDSFLFDATKRALLDWKLRFSIIEGIAQGLLYLHKYSRLRIIHRDLKTSNILLDSEMNPKISDFGTARVFQENESRANTNRIVGTYGYMSPEYAMDGLFSVKSDVFSFGVMMLEILTGKKNILSFHYSDRSMNLLGYAWELWIEGRSLELMDSALADSWPRIEFMRCVQIGLLCVQESAEDRPTMSQVLSMLTNESVALPTPKQRPLASIASANNATLPENSEIFSYLDDQTDGFICMSQTMAPFGFHLALCINRAQMLSKARSSNEQEVFPSSVRAGSCTFPELVLTPPSLLGLGCYSPRLSKMDVQTSYIHLGALLPCCVSNIWGSSSAPPPLVRSLSTFLEREGDRCFASSAPFPGSCDYTVTRRKSAPSDTDMALNRAQMLVRDSEALAQFCVDHRIPDDVVIERPGKLLRSVLSICGLTFMQVSVNFVQTVLAVEALMQREGLEFTADDLFHVYCVVKPRKNPETQMLEGNHYLRLRKPNQPQTRLVTDSPDKDQYLNDFIWVSGQWEFPANEHDPFSVPRHRGYVPVGFNRHFWRRSDRCSAVISVVNNCGRSRKVSDLLGYIPLYRYTIPLRAAHQGRPVLLPLQIRGPEEAEGESSGSSESSSSSWDIDLGDEALNEEAEVEDGEEVDQIPPAAPLVPAPIFPVLEPINLPSFDSDVAIVEPREIVEHSYSHSDSSSTGSQLNAEVMAPKVRILGKKQAPTIDPPTLPEAHISSAPAPAEDQSTAPSLMGGKRKEKQPAEGTSRPKRGKGAGSAAGTPELWAPQFFAVELGKQVTSVDTSKDHETCVALGNAVMLPQDVADHAAETTAEFGGKLVMLGAQKANQKASNLEKELKQTQSDLADARSAAEIAILQRNHAQQEASDLKVFACGEVYKKLFDRAFERAGDVYERQLAELRPGVFQEGWLACLKELQIPLDHPAWSSPAPPVQLPASPERYSPIHLPNFNEEEYATLPAAEGNTNAVAVEAQAGAAETADRDRAGEAEGDRALEAEAFELQSEYSARARGSVELASPSPPHSPGIEVLWKHALFRGNYPQDLEGSVEGPFRGSCSTR</sequence>
<dbReference type="Pfam" id="PF01453">
    <property type="entry name" value="B_lectin"/>
    <property type="match status" value="1"/>
</dbReference>
<dbReference type="CDD" id="cd00028">
    <property type="entry name" value="B_lectin"/>
    <property type="match status" value="1"/>
</dbReference>
<keyword evidence="12 18" id="KW-0472">Membrane</keyword>
<gene>
    <name evidence="23" type="ORF">Acr_00g0071340</name>
</gene>
<evidence type="ECO:0000256" key="16">
    <source>
        <dbReference type="SAM" id="Coils"/>
    </source>
</evidence>
<keyword evidence="16" id="KW-0175">Coiled coil</keyword>
<evidence type="ECO:0000256" key="11">
    <source>
        <dbReference type="ARBA" id="ARBA00022989"/>
    </source>
</evidence>
<dbReference type="FunFam" id="1.10.510.10:FF:000345">
    <property type="entry name" value="G-type lectin S-receptor-like serine/threonine-protein kinase"/>
    <property type="match status" value="1"/>
</dbReference>
<keyword evidence="24" id="KW-1185">Reference proteome</keyword>
<dbReference type="Pfam" id="PF07714">
    <property type="entry name" value="PK_Tyr_Ser-Thr"/>
    <property type="match status" value="1"/>
</dbReference>
<evidence type="ECO:0000256" key="3">
    <source>
        <dbReference type="ARBA" id="ARBA00022527"/>
    </source>
</evidence>
<dbReference type="Gene3D" id="3.30.200.20">
    <property type="entry name" value="Phosphorylase Kinase, domain 1"/>
    <property type="match status" value="1"/>
</dbReference>
<evidence type="ECO:0000313" key="23">
    <source>
        <dbReference type="EMBL" id="GFS40949.1"/>
    </source>
</evidence>
<dbReference type="PROSITE" id="PS00108">
    <property type="entry name" value="PROTEIN_KINASE_ST"/>
    <property type="match status" value="1"/>
</dbReference>
<evidence type="ECO:0000256" key="19">
    <source>
        <dbReference type="SAM" id="SignalP"/>
    </source>
</evidence>
<proteinExistence type="predicted"/>
<feature type="transmembrane region" description="Helical" evidence="18">
    <location>
        <begin position="424"/>
        <end position="447"/>
    </location>
</feature>
<dbReference type="OrthoDB" id="2010907at2759"/>
<evidence type="ECO:0000256" key="1">
    <source>
        <dbReference type="ARBA" id="ARBA00004251"/>
    </source>
</evidence>
<dbReference type="PROSITE" id="PS50011">
    <property type="entry name" value="PROTEIN_KINASE_DOM"/>
    <property type="match status" value="1"/>
</dbReference>
<dbReference type="GO" id="GO:0030246">
    <property type="term" value="F:carbohydrate binding"/>
    <property type="evidence" value="ECO:0007669"/>
    <property type="project" value="UniProtKB-KW"/>
</dbReference>
<evidence type="ECO:0000256" key="7">
    <source>
        <dbReference type="ARBA" id="ARBA00022734"/>
    </source>
</evidence>
<evidence type="ECO:0000313" key="24">
    <source>
        <dbReference type="Proteomes" id="UP000585474"/>
    </source>
</evidence>
<keyword evidence="14 23" id="KW-0675">Receptor</keyword>
<keyword evidence="2" id="KW-1003">Cell membrane</keyword>
<evidence type="ECO:0000256" key="2">
    <source>
        <dbReference type="ARBA" id="ARBA00022475"/>
    </source>
</evidence>
<keyword evidence="10" id="KW-0067">ATP-binding</keyword>
<dbReference type="GO" id="GO:0005524">
    <property type="term" value="F:ATP binding"/>
    <property type="evidence" value="ECO:0007669"/>
    <property type="project" value="UniProtKB-KW"/>
</dbReference>
<keyword evidence="4" id="KW-0808">Transferase</keyword>
<evidence type="ECO:0000259" key="21">
    <source>
        <dbReference type="PROSITE" id="PS50927"/>
    </source>
</evidence>
<evidence type="ECO:0000259" key="22">
    <source>
        <dbReference type="PROSITE" id="PS50948"/>
    </source>
</evidence>
<comment type="caution">
    <text evidence="23">The sequence shown here is derived from an EMBL/GenBank/DDBJ whole genome shotgun (WGS) entry which is preliminary data.</text>
</comment>
<evidence type="ECO:0000256" key="14">
    <source>
        <dbReference type="ARBA" id="ARBA00023170"/>
    </source>
</evidence>
<evidence type="ECO:0000256" key="15">
    <source>
        <dbReference type="ARBA" id="ARBA00023180"/>
    </source>
</evidence>
<dbReference type="SUPFAM" id="SSF56112">
    <property type="entry name" value="Protein kinase-like (PK-like)"/>
    <property type="match status" value="1"/>
</dbReference>
<protein>
    <submittedName>
        <fullName evidence="23">G-type lectin S-receptor-like serine/threonine-kinase</fullName>
    </submittedName>
</protein>
<dbReference type="SMART" id="SM00108">
    <property type="entry name" value="B_lectin"/>
    <property type="match status" value="1"/>
</dbReference>
<dbReference type="FunFam" id="3.30.200.20:FF:000330">
    <property type="entry name" value="G-type lectin S-receptor-like serine/threonine-protein kinase At4g03230"/>
    <property type="match status" value="1"/>
</dbReference>
<dbReference type="Gene3D" id="2.90.10.10">
    <property type="entry name" value="Bulb-type lectin domain"/>
    <property type="match status" value="1"/>
</dbReference>